<dbReference type="GO" id="GO:0005770">
    <property type="term" value="C:late endosome"/>
    <property type="evidence" value="ECO:0007669"/>
    <property type="project" value="TreeGrafter"/>
</dbReference>
<reference evidence="2" key="2">
    <citation type="journal article" date="2023" name="Science">
        <title>Genomic signatures of disease resistance in endangered staghorn corals.</title>
        <authorList>
            <person name="Vollmer S.V."/>
            <person name="Selwyn J.D."/>
            <person name="Despard B.A."/>
            <person name="Roesel C.L."/>
        </authorList>
    </citation>
    <scope>NUCLEOTIDE SEQUENCE</scope>
    <source>
        <strain evidence="2">K2</strain>
    </source>
</reference>
<evidence type="ECO:0000259" key="1">
    <source>
        <dbReference type="PROSITE" id="PS51498"/>
    </source>
</evidence>
<proteinExistence type="predicted"/>
<dbReference type="PANTHER" id="PTHR31547">
    <property type="entry name" value="MULTIVESICULAR BODY SUBUNIT 12B"/>
    <property type="match status" value="1"/>
</dbReference>
<dbReference type="InterPro" id="IPR040297">
    <property type="entry name" value="MVB12B"/>
</dbReference>
<dbReference type="EMBL" id="JARQWQ010000092">
    <property type="protein sequence ID" value="KAK2551890.1"/>
    <property type="molecule type" value="Genomic_DNA"/>
</dbReference>
<evidence type="ECO:0000313" key="2">
    <source>
        <dbReference type="EMBL" id="KAK2551890.1"/>
    </source>
</evidence>
<gene>
    <name evidence="2" type="ORF">P5673_027134</name>
</gene>
<dbReference type="GO" id="GO:0019075">
    <property type="term" value="P:virus maturation"/>
    <property type="evidence" value="ECO:0007669"/>
    <property type="project" value="TreeGrafter"/>
</dbReference>
<organism evidence="2 3">
    <name type="scientific">Acropora cervicornis</name>
    <name type="common">Staghorn coral</name>
    <dbReference type="NCBI Taxonomy" id="6130"/>
    <lineage>
        <taxon>Eukaryota</taxon>
        <taxon>Metazoa</taxon>
        <taxon>Cnidaria</taxon>
        <taxon>Anthozoa</taxon>
        <taxon>Hexacorallia</taxon>
        <taxon>Scleractinia</taxon>
        <taxon>Astrocoeniina</taxon>
        <taxon>Acroporidae</taxon>
        <taxon>Acropora</taxon>
    </lineage>
</organism>
<accession>A0AAD9Q070</accession>
<dbReference type="AlphaFoldDB" id="A0AAD9Q070"/>
<dbReference type="InterPro" id="IPR023341">
    <property type="entry name" value="MABP"/>
</dbReference>
<comment type="caution">
    <text evidence="2">The sequence shown here is derived from an EMBL/GenBank/DDBJ whole genome shotgun (WGS) entry which is preliminary data.</text>
</comment>
<dbReference type="Pfam" id="PF10240">
    <property type="entry name" value="DUF2464"/>
    <property type="match status" value="1"/>
</dbReference>
<dbReference type="PANTHER" id="PTHR31547:SF1">
    <property type="entry name" value="MULTIVESICULAR BODY SUBUNIT 12B"/>
    <property type="match status" value="1"/>
</dbReference>
<dbReference type="InterPro" id="IPR018798">
    <property type="entry name" value="MVB12A/B"/>
</dbReference>
<evidence type="ECO:0000313" key="3">
    <source>
        <dbReference type="Proteomes" id="UP001249851"/>
    </source>
</evidence>
<sequence length="239" mass="26524">MQLASLPPITNVKIVSQKDRCPPNYFMLAKTVQGHDGQLFDSTWRQKGKRYLCFSREVGESVVEDITVVGEDDDRFIPTGFTAIVKAHDDDEKALRKHLLCLKLSKAAVNAVCDIVLINKNKGETVPSGFHSIVNEVNDLTLCYKVAPILRAQYTEANAVPQHTPSTASTGQHWYILKQNLQILNAKEPSIEGLPFVVNYKFEILWKKSGPTVPNMQSLSVTDINSKVSHASLGSVFLS</sequence>
<keyword evidence="3" id="KW-1185">Reference proteome</keyword>
<dbReference type="PROSITE" id="PS51498">
    <property type="entry name" value="MABP"/>
    <property type="match status" value="1"/>
</dbReference>
<dbReference type="Gene3D" id="2.100.10.50">
    <property type="match status" value="1"/>
</dbReference>
<protein>
    <submittedName>
        <fullName evidence="2">Multivesicular body subunit 12B</fullName>
    </submittedName>
</protein>
<dbReference type="GO" id="GO:0046755">
    <property type="term" value="P:viral budding"/>
    <property type="evidence" value="ECO:0007669"/>
    <property type="project" value="TreeGrafter"/>
</dbReference>
<feature type="domain" description="MABP" evidence="1">
    <location>
        <begin position="6"/>
        <end position="148"/>
    </location>
</feature>
<dbReference type="Proteomes" id="UP001249851">
    <property type="component" value="Unassembled WGS sequence"/>
</dbReference>
<reference evidence="2" key="1">
    <citation type="journal article" date="2023" name="G3 (Bethesda)">
        <title>Whole genome assembly and annotation of the endangered Caribbean coral Acropora cervicornis.</title>
        <authorList>
            <person name="Selwyn J.D."/>
            <person name="Vollmer S.V."/>
        </authorList>
    </citation>
    <scope>NUCLEOTIDE SEQUENCE</scope>
    <source>
        <strain evidence="2">K2</strain>
    </source>
</reference>
<dbReference type="GO" id="GO:0042058">
    <property type="term" value="P:regulation of epidermal growth factor receptor signaling pathway"/>
    <property type="evidence" value="ECO:0007669"/>
    <property type="project" value="TreeGrafter"/>
</dbReference>
<name>A0AAD9Q070_ACRCE</name>
<dbReference type="GO" id="GO:0000813">
    <property type="term" value="C:ESCRT I complex"/>
    <property type="evidence" value="ECO:0007669"/>
    <property type="project" value="InterPro"/>
</dbReference>